<dbReference type="Proteomes" id="UP000189835">
    <property type="component" value="Unassembled WGS sequence"/>
</dbReference>
<dbReference type="EMBL" id="MVGR01000006">
    <property type="protein sequence ID" value="OPF14590.1"/>
    <property type="molecule type" value="Genomic_DNA"/>
</dbReference>
<proteinExistence type="predicted"/>
<organism evidence="1 2">
    <name type="scientific">Microcystis aeruginosa KW</name>
    <dbReference type="NCBI Taxonomy" id="1960155"/>
    <lineage>
        <taxon>Bacteria</taxon>
        <taxon>Bacillati</taxon>
        <taxon>Cyanobacteriota</taxon>
        <taxon>Cyanophyceae</taxon>
        <taxon>Oscillatoriophycideae</taxon>
        <taxon>Chroococcales</taxon>
        <taxon>Microcystaceae</taxon>
        <taxon>Microcystis</taxon>
    </lineage>
</organism>
<comment type="caution">
    <text evidence="1">The sequence shown here is derived from an EMBL/GenBank/DDBJ whole genome shotgun (WGS) entry which is preliminary data.</text>
</comment>
<reference evidence="1 2" key="1">
    <citation type="submission" date="2017-02" db="EMBL/GenBank/DDBJ databases">
        <title>Genome sequence of Microcystis aeruginosa KW.</title>
        <authorList>
            <person name="Oh H.-M."/>
            <person name="Ahn C.-Y."/>
            <person name="Jeong H."/>
            <person name="Srivastava A."/>
            <person name="Lee H.-G."/>
            <person name="Kang S.-R."/>
        </authorList>
    </citation>
    <scope>NUCLEOTIDE SEQUENCE [LARGE SCALE GENOMIC DNA]</scope>
    <source>
        <strain evidence="1 2">KW</strain>
    </source>
</reference>
<evidence type="ECO:0000313" key="1">
    <source>
        <dbReference type="EMBL" id="OPF14590.1"/>
    </source>
</evidence>
<accession>A0A1V4BLD7</accession>
<gene>
    <name evidence="1" type="ORF">B1L04_28700</name>
</gene>
<protein>
    <submittedName>
        <fullName evidence="1">Uncharacterized protein</fullName>
    </submittedName>
</protein>
<dbReference type="AlphaFoldDB" id="A0A1V4BLD7"/>
<name>A0A1V4BLD7_MICAE</name>
<sequence>MPQTLNNSIQLAWLVLFASNKTSSEFFVHKLLIFVSLNSLEARCLIGFDDVFAKNSLSKRT</sequence>
<evidence type="ECO:0000313" key="2">
    <source>
        <dbReference type="Proteomes" id="UP000189835"/>
    </source>
</evidence>